<keyword evidence="4" id="KW-0677">Repeat</keyword>
<dbReference type="GO" id="GO:0043161">
    <property type="term" value="P:proteasome-mediated ubiquitin-dependent protein catabolic process"/>
    <property type="evidence" value="ECO:0007669"/>
    <property type="project" value="TreeGrafter"/>
</dbReference>
<dbReference type="InterPro" id="IPR011990">
    <property type="entry name" value="TPR-like_helical_dom_sf"/>
</dbReference>
<name>A0A250XIR6_9CHLO</name>
<sequence length="371" mass="41255">MPKPVDPGLEVAEKLKVEGNALFSKSKYGAAVEKYTEAITMAGHRMPVLFVNRAMAYKKREDWEHVMEDASTALSFDKGNMKANYLAGLAHSHHHDYDLAIRHLNKALEAAREANSSIKDDIWHELAKAKYAQWQQERGRKRQMLDRFRSASVAAAAAVRPSPSCESIESSAGIRQPQHDQDFQNRSSGRDCQAETTKQAEELPTGVGWFRRLTSGFDFSSSTPNAQAGSSPPASDNESAIVNRLSGQGVGKPCIVMVSDSAASAKTDEKVQQDADVWTWATDILEDLDKPTEVPSVFTCPLTMEVFRDPAITKYGQSYEKSVLLEHLKQNKWDPITRGALTEAEVYPNLGLRQAVQNYLDEHPWAWGECV</sequence>
<evidence type="ECO:0000256" key="4">
    <source>
        <dbReference type="ARBA" id="ARBA00022737"/>
    </source>
</evidence>
<dbReference type="GO" id="GO:0045862">
    <property type="term" value="P:positive regulation of proteolysis"/>
    <property type="evidence" value="ECO:0007669"/>
    <property type="project" value="TreeGrafter"/>
</dbReference>
<dbReference type="Proteomes" id="UP000232323">
    <property type="component" value="Unassembled WGS sequence"/>
</dbReference>
<evidence type="ECO:0000256" key="5">
    <source>
        <dbReference type="ARBA" id="ARBA00022786"/>
    </source>
</evidence>
<dbReference type="SUPFAM" id="SSF48452">
    <property type="entry name" value="TPR-like"/>
    <property type="match status" value="1"/>
</dbReference>
<dbReference type="GO" id="GO:0071218">
    <property type="term" value="P:cellular response to misfolded protein"/>
    <property type="evidence" value="ECO:0007669"/>
    <property type="project" value="TreeGrafter"/>
</dbReference>
<comment type="caution">
    <text evidence="8">The sequence shown here is derived from an EMBL/GenBank/DDBJ whole genome shotgun (WGS) entry which is preliminary data.</text>
</comment>
<dbReference type="AlphaFoldDB" id="A0A250XIR6"/>
<evidence type="ECO:0000256" key="1">
    <source>
        <dbReference type="ARBA" id="ARBA00000900"/>
    </source>
</evidence>
<evidence type="ECO:0000313" key="8">
    <source>
        <dbReference type="EMBL" id="GAX82690.1"/>
    </source>
</evidence>
<dbReference type="UniPathway" id="UPA00143"/>
<accession>A0A250XIR6</accession>
<dbReference type="PANTHER" id="PTHR46803:SF2">
    <property type="entry name" value="E3 UBIQUITIN-PROTEIN LIGASE CHIP"/>
    <property type="match status" value="1"/>
</dbReference>
<dbReference type="SMART" id="SM00028">
    <property type="entry name" value="TPR"/>
    <property type="match status" value="3"/>
</dbReference>
<evidence type="ECO:0000256" key="3">
    <source>
        <dbReference type="ARBA" id="ARBA00022679"/>
    </source>
</evidence>
<protein>
    <recommendedName>
        <fullName evidence="2">RING-type E3 ubiquitin transferase</fullName>
        <ecNumber evidence="2">2.3.2.27</ecNumber>
    </recommendedName>
</protein>
<proteinExistence type="predicted"/>
<dbReference type="STRING" id="1157962.A0A250XIR6"/>
<keyword evidence="3" id="KW-0808">Transferase</keyword>
<dbReference type="GO" id="GO:0006515">
    <property type="term" value="P:protein quality control for misfolded or incompletely synthesized proteins"/>
    <property type="evidence" value="ECO:0007669"/>
    <property type="project" value="TreeGrafter"/>
</dbReference>
<dbReference type="SUPFAM" id="SSF57850">
    <property type="entry name" value="RING/U-box"/>
    <property type="match status" value="1"/>
</dbReference>
<dbReference type="GO" id="GO:0000209">
    <property type="term" value="P:protein polyubiquitination"/>
    <property type="evidence" value="ECO:0007669"/>
    <property type="project" value="TreeGrafter"/>
</dbReference>
<evidence type="ECO:0000256" key="2">
    <source>
        <dbReference type="ARBA" id="ARBA00012483"/>
    </source>
</evidence>
<dbReference type="InterPro" id="IPR019734">
    <property type="entry name" value="TPR_rpt"/>
</dbReference>
<feature type="region of interest" description="Disordered" evidence="6">
    <location>
        <begin position="161"/>
        <end position="205"/>
    </location>
</feature>
<dbReference type="InterPro" id="IPR013083">
    <property type="entry name" value="Znf_RING/FYVE/PHD"/>
</dbReference>
<dbReference type="EMBL" id="BEGY01000084">
    <property type="protein sequence ID" value="GAX82690.1"/>
    <property type="molecule type" value="Genomic_DNA"/>
</dbReference>
<dbReference type="Pfam" id="PF04564">
    <property type="entry name" value="U-box"/>
    <property type="match status" value="1"/>
</dbReference>
<keyword evidence="5" id="KW-0833">Ubl conjugation pathway</keyword>
<dbReference type="SMART" id="SM00504">
    <property type="entry name" value="Ubox"/>
    <property type="match status" value="1"/>
</dbReference>
<dbReference type="GO" id="GO:0061630">
    <property type="term" value="F:ubiquitin protein ligase activity"/>
    <property type="evidence" value="ECO:0007669"/>
    <property type="project" value="UniProtKB-EC"/>
</dbReference>
<dbReference type="GO" id="GO:0051087">
    <property type="term" value="F:protein-folding chaperone binding"/>
    <property type="evidence" value="ECO:0007669"/>
    <property type="project" value="TreeGrafter"/>
</dbReference>
<dbReference type="PANTHER" id="PTHR46803">
    <property type="entry name" value="E3 UBIQUITIN-PROTEIN LIGASE CHIP"/>
    <property type="match status" value="1"/>
</dbReference>
<evidence type="ECO:0000313" key="9">
    <source>
        <dbReference type="Proteomes" id="UP000232323"/>
    </source>
</evidence>
<dbReference type="GO" id="GO:0005737">
    <property type="term" value="C:cytoplasm"/>
    <property type="evidence" value="ECO:0007669"/>
    <property type="project" value="TreeGrafter"/>
</dbReference>
<keyword evidence="9" id="KW-1185">Reference proteome</keyword>
<dbReference type="Gene3D" id="1.25.40.10">
    <property type="entry name" value="Tetratricopeptide repeat domain"/>
    <property type="match status" value="1"/>
</dbReference>
<dbReference type="InterPro" id="IPR003613">
    <property type="entry name" value="Ubox_domain"/>
</dbReference>
<dbReference type="OrthoDB" id="629492at2759"/>
<dbReference type="PROSITE" id="PS51698">
    <property type="entry name" value="U_BOX"/>
    <property type="match status" value="1"/>
</dbReference>
<feature type="domain" description="U-box" evidence="7">
    <location>
        <begin position="293"/>
        <end position="366"/>
    </location>
</feature>
<comment type="catalytic activity">
    <reaction evidence="1">
        <text>S-ubiquitinyl-[E2 ubiquitin-conjugating enzyme]-L-cysteine + [acceptor protein]-L-lysine = [E2 ubiquitin-conjugating enzyme]-L-cysteine + N(6)-ubiquitinyl-[acceptor protein]-L-lysine.</text>
        <dbReference type="EC" id="2.3.2.27"/>
    </reaction>
</comment>
<evidence type="ECO:0000259" key="7">
    <source>
        <dbReference type="PROSITE" id="PS51698"/>
    </source>
</evidence>
<gene>
    <name evidence="8" type="ORF">CEUSTIGMA_g10116.t1</name>
</gene>
<organism evidence="8 9">
    <name type="scientific">Chlamydomonas eustigma</name>
    <dbReference type="NCBI Taxonomy" id="1157962"/>
    <lineage>
        <taxon>Eukaryota</taxon>
        <taxon>Viridiplantae</taxon>
        <taxon>Chlorophyta</taxon>
        <taxon>core chlorophytes</taxon>
        <taxon>Chlorophyceae</taxon>
        <taxon>CS clade</taxon>
        <taxon>Chlamydomonadales</taxon>
        <taxon>Chlamydomonadaceae</taxon>
        <taxon>Chlamydomonas</taxon>
    </lineage>
</organism>
<evidence type="ECO:0000256" key="6">
    <source>
        <dbReference type="SAM" id="MobiDB-lite"/>
    </source>
</evidence>
<dbReference type="Gene3D" id="3.30.40.10">
    <property type="entry name" value="Zinc/RING finger domain, C3HC4 (zinc finger)"/>
    <property type="match status" value="1"/>
</dbReference>
<dbReference type="EC" id="2.3.2.27" evidence="2"/>
<feature type="compositionally biased region" description="Basic and acidic residues" evidence="6">
    <location>
        <begin position="177"/>
        <end position="201"/>
    </location>
</feature>
<reference evidence="8 9" key="1">
    <citation type="submission" date="2017-08" db="EMBL/GenBank/DDBJ databases">
        <title>Acidophilic green algal genome provides insights into adaptation to an acidic environment.</title>
        <authorList>
            <person name="Hirooka S."/>
            <person name="Hirose Y."/>
            <person name="Kanesaki Y."/>
            <person name="Higuchi S."/>
            <person name="Fujiwara T."/>
            <person name="Onuma R."/>
            <person name="Era A."/>
            <person name="Ohbayashi R."/>
            <person name="Uzuka A."/>
            <person name="Nozaki H."/>
            <person name="Yoshikawa H."/>
            <person name="Miyagishima S.Y."/>
        </authorList>
    </citation>
    <scope>NUCLEOTIDE SEQUENCE [LARGE SCALE GENOMIC DNA]</scope>
    <source>
        <strain evidence="8 9">NIES-2499</strain>
    </source>
</reference>